<keyword evidence="1" id="KW-1133">Transmembrane helix</keyword>
<feature type="transmembrane region" description="Helical" evidence="1">
    <location>
        <begin position="294"/>
        <end position="315"/>
    </location>
</feature>
<feature type="transmembrane region" description="Helical" evidence="1">
    <location>
        <begin position="327"/>
        <end position="348"/>
    </location>
</feature>
<keyword evidence="1" id="KW-0472">Membrane</keyword>
<accession>A0AAQ1G8L7</accession>
<gene>
    <name evidence="2" type="ORF">SAMN05216586_11014</name>
</gene>
<feature type="transmembrane region" description="Helical" evidence="1">
    <location>
        <begin position="219"/>
        <end position="239"/>
    </location>
</feature>
<sequence length="386" mass="43039">MLVFADTAWHVISAFFIFFAGVFVAFAQRRIFQVSNGRAISLYLWHSFFCIFYIWYSLDNVADSRLYYLNSLEYEFDFSFGTSGIYFITALLSQGLGFSYGNAFLVFNIFGYIGLLAFASGVQEVTRNSSRYIRNFSVFFLYLPGLSFWSSAIGKDALTFMAAGLVTWAALDPGRRFPAIGLGAVLFLIPRPHMAGIFLIALCLALLVSSQMGAIKKLLLLLAAIPLSVAGVQFGLSYAGLGDATGVADITNYFEERQGYNLEGGSSVDIAGMSPPMRLFTYLFRPLFFDANSLLSFAVSLENLLLLLLFLVVAFRLKRTRSNLNRFAFAFYIFFVLGAWFVLANTTANLGIAIRQKTMFLPMLIVLLFSIWRGGSNHSRNSESVH</sequence>
<protein>
    <submittedName>
        <fullName evidence="2">Uncharacterized protein</fullName>
    </submittedName>
</protein>
<reference evidence="2 3" key="1">
    <citation type="submission" date="2016-10" db="EMBL/GenBank/DDBJ databases">
        <authorList>
            <person name="Varghese N."/>
            <person name="Submissions S."/>
        </authorList>
    </citation>
    <scope>NUCLEOTIDE SEQUENCE [LARGE SCALE GENOMIC DNA]</scope>
    <source>
        <strain evidence="2 3">CECT 8317</strain>
    </source>
</reference>
<evidence type="ECO:0000256" key="1">
    <source>
        <dbReference type="SAM" id="Phobius"/>
    </source>
</evidence>
<proteinExistence type="predicted"/>
<dbReference type="EMBL" id="FNVE01000010">
    <property type="protein sequence ID" value="SEG56793.1"/>
    <property type="molecule type" value="Genomic_DNA"/>
</dbReference>
<evidence type="ECO:0000313" key="3">
    <source>
        <dbReference type="Proteomes" id="UP000243518"/>
    </source>
</evidence>
<dbReference type="AlphaFoldDB" id="A0AAQ1G8L7"/>
<comment type="caution">
    <text evidence="2">The sequence shown here is derived from an EMBL/GenBank/DDBJ whole genome shotgun (WGS) entry which is preliminary data.</text>
</comment>
<name>A0AAQ1G8L7_9GAMM</name>
<organism evidence="2 3">
    <name type="scientific">Halopseudomonas aestusnigri</name>
    <dbReference type="NCBI Taxonomy" id="857252"/>
    <lineage>
        <taxon>Bacteria</taxon>
        <taxon>Pseudomonadati</taxon>
        <taxon>Pseudomonadota</taxon>
        <taxon>Gammaproteobacteria</taxon>
        <taxon>Pseudomonadales</taxon>
        <taxon>Pseudomonadaceae</taxon>
        <taxon>Halopseudomonas</taxon>
    </lineage>
</organism>
<keyword evidence="1" id="KW-0812">Transmembrane</keyword>
<feature type="transmembrane region" description="Helical" evidence="1">
    <location>
        <begin position="180"/>
        <end position="207"/>
    </location>
</feature>
<keyword evidence="3" id="KW-1185">Reference proteome</keyword>
<feature type="transmembrane region" description="Helical" evidence="1">
    <location>
        <begin position="103"/>
        <end position="120"/>
    </location>
</feature>
<dbReference type="RefSeq" id="WP_088276596.1">
    <property type="nucleotide sequence ID" value="NZ_FNVE01000010.1"/>
</dbReference>
<feature type="transmembrane region" description="Helical" evidence="1">
    <location>
        <begin position="7"/>
        <end position="27"/>
    </location>
</feature>
<evidence type="ECO:0000313" key="2">
    <source>
        <dbReference type="EMBL" id="SEG56793.1"/>
    </source>
</evidence>
<feature type="transmembrane region" description="Helical" evidence="1">
    <location>
        <begin position="354"/>
        <end position="372"/>
    </location>
</feature>
<feature type="transmembrane region" description="Helical" evidence="1">
    <location>
        <begin position="132"/>
        <end position="150"/>
    </location>
</feature>
<feature type="transmembrane region" description="Helical" evidence="1">
    <location>
        <begin position="39"/>
        <end position="58"/>
    </location>
</feature>
<dbReference type="Proteomes" id="UP000243518">
    <property type="component" value="Unassembled WGS sequence"/>
</dbReference>